<accession>C2Y186</accession>
<dbReference type="HOGENOM" id="CLU_063648_0_0_9"/>
<organism evidence="8">
    <name type="scientific">Bacillus mycoides</name>
    <dbReference type="NCBI Taxonomy" id="1405"/>
    <lineage>
        <taxon>Bacteria</taxon>
        <taxon>Bacillati</taxon>
        <taxon>Bacillota</taxon>
        <taxon>Bacilli</taxon>
        <taxon>Bacillales</taxon>
        <taxon>Bacillaceae</taxon>
        <taxon>Bacillus</taxon>
        <taxon>Bacillus cereus group</taxon>
    </lineage>
</organism>
<evidence type="ECO:0000313" key="8">
    <source>
        <dbReference type="EMBL" id="EEL68331.1"/>
    </source>
</evidence>
<dbReference type="InterPro" id="IPR003352">
    <property type="entry name" value="PTS_EIIC"/>
</dbReference>
<dbReference type="Pfam" id="PF13303">
    <property type="entry name" value="PTS_EIIC_2"/>
    <property type="match status" value="1"/>
</dbReference>
<keyword evidence="4" id="KW-0762">Sugar transport</keyword>
<evidence type="ECO:0000256" key="4">
    <source>
        <dbReference type="ARBA" id="ARBA00022597"/>
    </source>
</evidence>
<dbReference type="GO" id="GO:0008982">
    <property type="term" value="F:protein-N(PI)-phosphohistidine-sugar phosphotransferase activity"/>
    <property type="evidence" value="ECO:0007669"/>
    <property type="project" value="InterPro"/>
</dbReference>
<evidence type="ECO:0000256" key="5">
    <source>
        <dbReference type="ARBA" id="ARBA00022692"/>
    </source>
</evidence>
<dbReference type="AlphaFoldDB" id="C2Q2V5"/>
<evidence type="ECO:0000256" key="6">
    <source>
        <dbReference type="ARBA" id="ARBA00022989"/>
    </source>
</evidence>
<name>C2Q2V5_BACMY</name>
<evidence type="ECO:0000256" key="7">
    <source>
        <dbReference type="ARBA" id="ARBA00023136"/>
    </source>
</evidence>
<sequence length="340" mass="34436">MKQMKEYIMSRVFKASAGIAQGIFVSLGIGLLIENIGRIVDIPLLITIGVVAKSLMAPAIGAGIAFMLGANGLVIFSAMVAGAIGAGSISITEAGLIIKTGEPIGALLTATLAVYIGKRLSGKTALDMMLVPFAAILGSGLVGIWLAQNISPVLNTVGAFIKDSSAGSPFIASIVIAVVWGLLLISPASSAALAIALSLDGVAGGAALAGCVAQFIGFSVISAKENNLGGILAQALCTPKVQLPNITKNPMILVPTVVASAIVGPVSALIFQLEAGKEIAGLGLSSLIAPINLISSQGWEVVPAMVITYIIIPVAVSYILYIALKKAGRIHSGDMTVPQS</sequence>
<comment type="caution">
    <text evidence="8">The sequence shown here is derived from an EMBL/GenBank/DDBJ whole genome shotgun (WGS) entry which is preliminary data.</text>
</comment>
<dbReference type="GO" id="GO:0009401">
    <property type="term" value="P:phosphoenolpyruvate-dependent sugar phosphotransferase system"/>
    <property type="evidence" value="ECO:0007669"/>
    <property type="project" value="InterPro"/>
</dbReference>
<dbReference type="Proteomes" id="UP000001753">
    <property type="component" value="Chromosome"/>
</dbReference>
<keyword evidence="5" id="KW-0812">Transmembrane</keyword>
<gene>
    <name evidence="8" type="ORF">bcere0026_47300</name>
</gene>
<evidence type="ECO:0000256" key="2">
    <source>
        <dbReference type="ARBA" id="ARBA00022448"/>
    </source>
</evidence>
<evidence type="ECO:0000256" key="3">
    <source>
        <dbReference type="ARBA" id="ARBA00022475"/>
    </source>
</evidence>
<comment type="subcellular location">
    <subcellularLocation>
        <location evidence="1">Cell membrane</location>
        <topology evidence="1">Multi-pass membrane protein</topology>
    </subcellularLocation>
</comment>
<keyword evidence="2" id="KW-0813">Transport</keyword>
<keyword evidence="6" id="KW-1133">Transmembrane helix</keyword>
<accession>C2Q2V5</accession>
<keyword evidence="3" id="KW-1003">Cell membrane</keyword>
<keyword evidence="7" id="KW-0472">Membrane</keyword>
<proteinExistence type="predicted"/>
<protein>
    <submittedName>
        <fullName evidence="8">Regulatory protein (PfoS/R)</fullName>
    </submittedName>
</protein>
<dbReference type="EMBL" id="ACMP01000129">
    <property type="protein sequence ID" value="EEL68331.1"/>
    <property type="molecule type" value="Genomic_DNA"/>
</dbReference>
<reference evidence="8" key="1">
    <citation type="journal article" date="2012" name="Genome Res.">
        <title>Genomic characterization of the Bacillus cereus sensu lato species: Backdrop to the evolution of Bacillus anthracis.</title>
        <authorList>
            <person name="Zwick M.E."/>
            <person name="Joseph S.J."/>
            <person name="Didelot X."/>
            <person name="Chen P.E."/>
            <person name="Bishop-Lilly K.A."/>
            <person name="Stewart A.C."/>
            <person name="Willner K."/>
            <person name="Nolan N."/>
            <person name="Lentz S."/>
            <person name="Thomason M.K."/>
            <person name="Sozhamannan S."/>
            <person name="Mateczun A.J."/>
            <person name="Du L."/>
            <person name="Read T.D."/>
        </authorList>
    </citation>
    <scope>NUCLEOTIDE SEQUENCE [LARGE SCALE GENOMIC DNA]</scope>
    <source>
        <strain evidence="8">AH603</strain>
    </source>
</reference>
<dbReference type="GO" id="GO:0005886">
    <property type="term" value="C:plasma membrane"/>
    <property type="evidence" value="ECO:0007669"/>
    <property type="project" value="UniProtKB-SubCell"/>
</dbReference>
<evidence type="ECO:0000256" key="1">
    <source>
        <dbReference type="ARBA" id="ARBA00004651"/>
    </source>
</evidence>